<gene>
    <name evidence="2" type="ORF">STAFG_2156</name>
</gene>
<dbReference type="EMBL" id="AOPY01001357">
    <property type="protein sequence ID" value="EPJ40786.1"/>
    <property type="molecule type" value="Genomic_DNA"/>
</dbReference>
<dbReference type="HOGENOM" id="CLU_972904_0_0_11"/>
<dbReference type="AlphaFoldDB" id="S4MVE9"/>
<feature type="compositionally biased region" description="Low complexity" evidence="1">
    <location>
        <begin position="153"/>
        <end position="170"/>
    </location>
</feature>
<proteinExistence type="predicted"/>
<accession>S4MVE9</accession>
<evidence type="ECO:0000313" key="3">
    <source>
        <dbReference type="Proteomes" id="UP000015001"/>
    </source>
</evidence>
<dbReference type="RefSeq" id="WP_020271135.1">
    <property type="nucleotide sequence ID" value="NZ_KE354103.1"/>
</dbReference>
<evidence type="ECO:0000256" key="1">
    <source>
        <dbReference type="SAM" id="MobiDB-lite"/>
    </source>
</evidence>
<name>S4MVE9_9ACTN</name>
<feature type="region of interest" description="Disordered" evidence="1">
    <location>
        <begin position="253"/>
        <end position="286"/>
    </location>
</feature>
<protein>
    <submittedName>
        <fullName evidence="2">Uncharacterized protein</fullName>
    </submittedName>
</protein>
<feature type="region of interest" description="Disordered" evidence="1">
    <location>
        <begin position="146"/>
        <end position="198"/>
    </location>
</feature>
<keyword evidence="3" id="KW-1185">Reference proteome</keyword>
<reference evidence="2 3" key="1">
    <citation type="submission" date="2013-02" db="EMBL/GenBank/DDBJ databases">
        <title>Draft Genome Sequence of Streptomyces afghaniensis, Which Produces Compounds of the Julimycin B-Complex.</title>
        <authorList>
            <person name="Gruening B.A."/>
            <person name="Praeg A."/>
            <person name="Erxleben A."/>
            <person name="Guenther S."/>
            <person name="Fiedler H.-P."/>
            <person name="Goodfellow M."/>
            <person name="Mueller M."/>
        </authorList>
    </citation>
    <scope>NUCLEOTIDE SEQUENCE [LARGE SCALE GENOMIC DNA]</scope>
    <source>
        <strain evidence="2 3">772</strain>
    </source>
</reference>
<dbReference type="PATRIC" id="fig|1283301.3.peg.2128"/>
<comment type="caution">
    <text evidence="2">The sequence shown here is derived from an EMBL/GenBank/DDBJ whole genome shotgun (WGS) entry which is preliminary data.</text>
</comment>
<organism evidence="2 3">
    <name type="scientific">Streptomyces afghaniensis 772</name>
    <dbReference type="NCBI Taxonomy" id="1283301"/>
    <lineage>
        <taxon>Bacteria</taxon>
        <taxon>Bacillati</taxon>
        <taxon>Actinomycetota</taxon>
        <taxon>Actinomycetes</taxon>
        <taxon>Kitasatosporales</taxon>
        <taxon>Streptomycetaceae</taxon>
        <taxon>Streptomyces</taxon>
    </lineage>
</organism>
<evidence type="ECO:0000313" key="2">
    <source>
        <dbReference type="EMBL" id="EPJ40786.1"/>
    </source>
</evidence>
<sequence length="286" mass="31741">MKPDFQRDLIPSDEVLQLIGALNAMKDELLNAAQQWELLDENGQVPATPSYTALLQHATDAQDLSRDVLRLTADFARSPHHTIRAGSTVLKHLGTAATMSSHAAPHFTESAECALALPRSANPTDRHYLANRMVIDHASARASCGAPRNPFVTRPRNSTTTSASNASSRRSPVRRARRRLRHPGRAVATADRACPEARSTHIPRNALNRPAHFSDADWAEYQQCQTDHDDLMAQVADREAQLEHDLIAAYDEYELDSSPVPKPEADLARRTPPSHRPASRRRIRGR</sequence>
<feature type="compositionally biased region" description="Basic residues" evidence="1">
    <location>
        <begin position="277"/>
        <end position="286"/>
    </location>
</feature>
<dbReference type="Proteomes" id="UP000015001">
    <property type="component" value="Unassembled WGS sequence"/>
</dbReference>
<feature type="compositionally biased region" description="Basic residues" evidence="1">
    <location>
        <begin position="171"/>
        <end position="184"/>
    </location>
</feature>